<sequence>MRCRSDPVKIEALTTRSWEPSVTRNEEEDEEFVDCENQIENVQQDEANHDQDNGNVQQDGANQDQQLDNVQKDEVGQDQELDNVQEYEVGQDQELDNVQKDEVGQDQEHDNVQEHEVGQDQEHDNVQEYEVGQDQEQDNEQQYEVQDQQLDNEQKDEVVQDQELDNEQKDEVGKDQDQEQREVEEESFNLVLLFEEIMNQDYELQEQDEAHEEDDVAAIGATMVTELAEISETHEKETVNEAEVLPECLLMMIHEPKLSINVSKETWVCRTDFIKRPSNRKPPPPPIKTDGGVPTVLQQPARSSCSLPMATVLEQKLANAVGYEPFVLTRCKSEPMKTAASKLLPESCVWENRKLERLSRAAFGVGAAGLGF</sequence>
<reference evidence="1 2" key="2">
    <citation type="journal article" date="2022" name="Mol. Ecol. Resour.">
        <title>The genomes of chicory, endive, great burdock and yacon provide insights into Asteraceae paleo-polyploidization history and plant inulin production.</title>
        <authorList>
            <person name="Fan W."/>
            <person name="Wang S."/>
            <person name="Wang H."/>
            <person name="Wang A."/>
            <person name="Jiang F."/>
            <person name="Liu H."/>
            <person name="Zhao H."/>
            <person name="Xu D."/>
            <person name="Zhang Y."/>
        </authorList>
    </citation>
    <scope>NUCLEOTIDE SEQUENCE [LARGE SCALE GENOMIC DNA]</scope>
    <source>
        <strain evidence="2">cv. Yunnan</strain>
        <tissue evidence="1">Leaves</tissue>
    </source>
</reference>
<name>A0ACB9FUD3_9ASTR</name>
<accession>A0ACB9FUD3</accession>
<dbReference type="EMBL" id="CM042033">
    <property type="protein sequence ID" value="KAI3774968.1"/>
    <property type="molecule type" value="Genomic_DNA"/>
</dbReference>
<protein>
    <submittedName>
        <fullName evidence="1">Uncharacterized protein</fullName>
    </submittedName>
</protein>
<proteinExistence type="predicted"/>
<reference evidence="2" key="1">
    <citation type="journal article" date="2022" name="Mol. Ecol. Resour.">
        <title>The genomes of chicory, endive, great burdock and yacon provide insights into Asteraceae palaeo-polyploidization history and plant inulin production.</title>
        <authorList>
            <person name="Fan W."/>
            <person name="Wang S."/>
            <person name="Wang H."/>
            <person name="Wang A."/>
            <person name="Jiang F."/>
            <person name="Liu H."/>
            <person name="Zhao H."/>
            <person name="Xu D."/>
            <person name="Zhang Y."/>
        </authorList>
    </citation>
    <scope>NUCLEOTIDE SEQUENCE [LARGE SCALE GENOMIC DNA]</scope>
    <source>
        <strain evidence="2">cv. Yunnan</strain>
    </source>
</reference>
<dbReference type="Proteomes" id="UP001056120">
    <property type="component" value="Linkage Group LG16"/>
</dbReference>
<comment type="caution">
    <text evidence="1">The sequence shown here is derived from an EMBL/GenBank/DDBJ whole genome shotgun (WGS) entry which is preliminary data.</text>
</comment>
<organism evidence="1 2">
    <name type="scientific">Smallanthus sonchifolius</name>
    <dbReference type="NCBI Taxonomy" id="185202"/>
    <lineage>
        <taxon>Eukaryota</taxon>
        <taxon>Viridiplantae</taxon>
        <taxon>Streptophyta</taxon>
        <taxon>Embryophyta</taxon>
        <taxon>Tracheophyta</taxon>
        <taxon>Spermatophyta</taxon>
        <taxon>Magnoliopsida</taxon>
        <taxon>eudicotyledons</taxon>
        <taxon>Gunneridae</taxon>
        <taxon>Pentapetalae</taxon>
        <taxon>asterids</taxon>
        <taxon>campanulids</taxon>
        <taxon>Asterales</taxon>
        <taxon>Asteraceae</taxon>
        <taxon>Asteroideae</taxon>
        <taxon>Heliantheae alliance</taxon>
        <taxon>Millerieae</taxon>
        <taxon>Smallanthus</taxon>
    </lineage>
</organism>
<keyword evidence="2" id="KW-1185">Reference proteome</keyword>
<gene>
    <name evidence="1" type="ORF">L1987_49534</name>
</gene>
<evidence type="ECO:0000313" key="2">
    <source>
        <dbReference type="Proteomes" id="UP001056120"/>
    </source>
</evidence>
<evidence type="ECO:0000313" key="1">
    <source>
        <dbReference type="EMBL" id="KAI3774968.1"/>
    </source>
</evidence>